<dbReference type="FunFam" id="1.20.140.10:FF:000004">
    <property type="entry name" value="Acyl-CoA dehydrogenase FadE25"/>
    <property type="match status" value="1"/>
</dbReference>
<dbReference type="GO" id="GO:0003995">
    <property type="term" value="F:acyl-CoA dehydrogenase activity"/>
    <property type="evidence" value="ECO:0007669"/>
    <property type="project" value="InterPro"/>
</dbReference>
<evidence type="ECO:0000259" key="7">
    <source>
        <dbReference type="Pfam" id="PF02770"/>
    </source>
</evidence>
<dbReference type="InterPro" id="IPR013786">
    <property type="entry name" value="AcylCoA_DH/ox_N"/>
</dbReference>
<evidence type="ECO:0000313" key="10">
    <source>
        <dbReference type="EMBL" id="CAB5027562.1"/>
    </source>
</evidence>
<dbReference type="SUPFAM" id="SSF56645">
    <property type="entry name" value="Acyl-CoA dehydrogenase NM domain-like"/>
    <property type="match status" value="1"/>
</dbReference>
<dbReference type="InterPro" id="IPR036250">
    <property type="entry name" value="AcylCo_DH-like_C"/>
</dbReference>
<evidence type="ECO:0000256" key="5">
    <source>
        <dbReference type="ARBA" id="ARBA00023002"/>
    </source>
</evidence>
<dbReference type="InterPro" id="IPR046373">
    <property type="entry name" value="Acyl-CoA_Oxase/DH_mid-dom_sf"/>
</dbReference>
<dbReference type="PROSITE" id="PS00073">
    <property type="entry name" value="ACYL_COA_DH_2"/>
    <property type="match status" value="1"/>
</dbReference>
<evidence type="ECO:0000256" key="2">
    <source>
        <dbReference type="ARBA" id="ARBA00009347"/>
    </source>
</evidence>
<dbReference type="EMBL" id="CAFBPX010000002">
    <property type="protein sequence ID" value="CAB5027562.1"/>
    <property type="molecule type" value="Genomic_DNA"/>
</dbReference>
<dbReference type="InterPro" id="IPR006091">
    <property type="entry name" value="Acyl-CoA_Oxase/DH_mid-dom"/>
</dbReference>
<dbReference type="EMBL" id="CAESAO010000103">
    <property type="protein sequence ID" value="CAB4345529.1"/>
    <property type="molecule type" value="Genomic_DNA"/>
</dbReference>
<reference evidence="9" key="1">
    <citation type="submission" date="2020-05" db="EMBL/GenBank/DDBJ databases">
        <authorList>
            <person name="Chiriac C."/>
            <person name="Salcher M."/>
            <person name="Ghai R."/>
            <person name="Kavagutti S V."/>
        </authorList>
    </citation>
    <scope>NUCLEOTIDE SEQUENCE</scope>
</reference>
<feature type="domain" description="Acyl-CoA dehydrogenase/oxidase N-terminal" evidence="8">
    <location>
        <begin position="6"/>
        <end position="117"/>
    </location>
</feature>
<dbReference type="AlphaFoldDB" id="A0A6J5ZWC5"/>
<keyword evidence="3" id="KW-0285">Flavoprotein</keyword>
<dbReference type="Gene3D" id="2.40.110.10">
    <property type="entry name" value="Butyryl-CoA Dehydrogenase, subunit A, domain 2"/>
    <property type="match status" value="1"/>
</dbReference>
<evidence type="ECO:0000313" key="9">
    <source>
        <dbReference type="EMBL" id="CAB4345529.1"/>
    </source>
</evidence>
<evidence type="ECO:0000256" key="3">
    <source>
        <dbReference type="ARBA" id="ARBA00022630"/>
    </source>
</evidence>
<organism evidence="9">
    <name type="scientific">freshwater metagenome</name>
    <dbReference type="NCBI Taxonomy" id="449393"/>
    <lineage>
        <taxon>unclassified sequences</taxon>
        <taxon>metagenomes</taxon>
        <taxon>ecological metagenomes</taxon>
    </lineage>
</organism>
<dbReference type="InterPro" id="IPR037069">
    <property type="entry name" value="AcylCoA_DH/ox_N_sf"/>
</dbReference>
<dbReference type="GO" id="GO:0050660">
    <property type="term" value="F:flavin adenine dinucleotide binding"/>
    <property type="evidence" value="ECO:0007669"/>
    <property type="project" value="InterPro"/>
</dbReference>
<evidence type="ECO:0000256" key="4">
    <source>
        <dbReference type="ARBA" id="ARBA00022827"/>
    </source>
</evidence>
<dbReference type="Gene3D" id="1.10.540.10">
    <property type="entry name" value="Acyl-CoA dehydrogenase/oxidase, N-terminal domain"/>
    <property type="match status" value="1"/>
</dbReference>
<evidence type="ECO:0000259" key="6">
    <source>
        <dbReference type="Pfam" id="PF00441"/>
    </source>
</evidence>
<dbReference type="InterPro" id="IPR009075">
    <property type="entry name" value="AcylCo_DH/oxidase_C"/>
</dbReference>
<dbReference type="InterPro" id="IPR009100">
    <property type="entry name" value="AcylCoA_DH/oxidase_NM_dom_sf"/>
</dbReference>
<feature type="domain" description="Acyl-CoA oxidase/dehydrogenase middle" evidence="7">
    <location>
        <begin position="122"/>
        <end position="219"/>
    </location>
</feature>
<name>A0A6J5ZWC5_9ZZZZ</name>
<dbReference type="InterPro" id="IPR006089">
    <property type="entry name" value="Acyl-CoA_DH_CS"/>
</dbReference>
<proteinExistence type="inferred from homology"/>
<gene>
    <name evidence="9" type="ORF">UFOPK3522_01118</name>
    <name evidence="10" type="ORF">UFOPK4175_00031</name>
</gene>
<accession>A0A6J5ZWC5</accession>
<dbReference type="FunFam" id="1.10.540.10:FF:000002">
    <property type="entry name" value="Acyl-CoA dehydrogenase FadE19"/>
    <property type="match status" value="1"/>
</dbReference>
<evidence type="ECO:0000259" key="8">
    <source>
        <dbReference type="Pfam" id="PF02771"/>
    </source>
</evidence>
<sequence length="381" mass="41073">MDFALSDDHQLLRQTVRDFAEREIAPVAEELDRTKAFPYEIVEQIGKLGWMGIAYPEQYGGAGSDTLAYAICVEELARVDSSVAITLCAHSSLGIQPIALFGSDEQKERLLPELCAGAKLGAFGLTEPEAGSDAGALRTRAVLEDGEWVINGSKQFITNAGTKISGHVAITAITGELDGRPEISNIIIENGTAGYEQGEPYRKMGWNASDTRPLTFDDCRVPEANLLGPRGAGLRQFLKVLDSGRIGVAAMGVGLAQGALDEAIKYSGERQAFGQPIGQFQTIGAKLADMATEIEAARLLTYKAAWEKDQGMNFSLTAAQAKLKTGRLAVRCAEEAVQIHGGYGYIEEYPVCRFYRDAKVLTIGEGTDEIQQMVIARALTS</sequence>
<dbReference type="Pfam" id="PF02770">
    <property type="entry name" value="Acyl-CoA_dh_M"/>
    <property type="match status" value="1"/>
</dbReference>
<comment type="cofactor">
    <cofactor evidence="1">
        <name>FAD</name>
        <dbReference type="ChEBI" id="CHEBI:57692"/>
    </cofactor>
</comment>
<dbReference type="PANTHER" id="PTHR43884:SF12">
    <property type="entry name" value="ISOVALERYL-COA DEHYDROGENASE, MITOCHONDRIAL-RELATED"/>
    <property type="match status" value="1"/>
</dbReference>
<keyword evidence="4" id="KW-0274">FAD</keyword>
<feature type="domain" description="Acyl-CoA dehydrogenase/oxidase C-terminal" evidence="6">
    <location>
        <begin position="231"/>
        <end position="379"/>
    </location>
</feature>
<evidence type="ECO:0000256" key="1">
    <source>
        <dbReference type="ARBA" id="ARBA00001974"/>
    </source>
</evidence>
<dbReference type="PIRSF" id="PIRSF016578">
    <property type="entry name" value="HsaA"/>
    <property type="match status" value="1"/>
</dbReference>
<dbReference type="Pfam" id="PF00441">
    <property type="entry name" value="Acyl-CoA_dh_1"/>
    <property type="match status" value="1"/>
</dbReference>
<dbReference type="PANTHER" id="PTHR43884">
    <property type="entry name" value="ACYL-COA DEHYDROGENASE"/>
    <property type="match status" value="1"/>
</dbReference>
<dbReference type="Gene3D" id="1.20.140.10">
    <property type="entry name" value="Butyryl-CoA Dehydrogenase, subunit A, domain 3"/>
    <property type="match status" value="1"/>
</dbReference>
<dbReference type="FunFam" id="2.40.110.10:FF:000009">
    <property type="entry name" value="Acyl-CoA dehydrogenase"/>
    <property type="match status" value="1"/>
</dbReference>
<dbReference type="SUPFAM" id="SSF47203">
    <property type="entry name" value="Acyl-CoA dehydrogenase C-terminal domain-like"/>
    <property type="match status" value="1"/>
</dbReference>
<protein>
    <submittedName>
        <fullName evidence="9">Unannotated protein</fullName>
    </submittedName>
</protein>
<dbReference type="PROSITE" id="PS00072">
    <property type="entry name" value="ACYL_COA_DH_1"/>
    <property type="match status" value="1"/>
</dbReference>
<comment type="similarity">
    <text evidence="2">Belongs to the acyl-CoA dehydrogenase family.</text>
</comment>
<dbReference type="Pfam" id="PF02771">
    <property type="entry name" value="Acyl-CoA_dh_N"/>
    <property type="match status" value="1"/>
</dbReference>
<keyword evidence="5" id="KW-0560">Oxidoreductase</keyword>